<protein>
    <recommendedName>
        <fullName evidence="1">DUF4440 domain-containing protein</fullName>
    </recommendedName>
</protein>
<dbReference type="InterPro" id="IPR027843">
    <property type="entry name" value="DUF4440"/>
</dbReference>
<keyword evidence="3" id="KW-1185">Reference proteome</keyword>
<reference evidence="3" key="1">
    <citation type="journal article" date="2015" name="Genome Announc.">
        <title>Complete Genome Sequence of Herbaspirillum hiltneri N3 (DSM 17495), Isolated from Surface-Sterilized Wheat Roots.</title>
        <authorList>
            <person name="Guizelini D."/>
            <person name="Saizaki P.M."/>
            <person name="Coimbra N.A."/>
            <person name="Weiss V.A."/>
            <person name="Faoro H."/>
            <person name="Sfeir M.Z."/>
            <person name="Baura V.A."/>
            <person name="Monteiro R.A."/>
            <person name="Chubatsu L.S."/>
            <person name="Souza E.M."/>
            <person name="Cruz L.M."/>
            <person name="Pedrosa F.O."/>
            <person name="Raittz R.T."/>
            <person name="Marchaukoski J.N."/>
            <person name="Steffens M.B."/>
        </authorList>
    </citation>
    <scope>NUCLEOTIDE SEQUENCE [LARGE SCALE GENOMIC DNA]</scope>
    <source>
        <strain evidence="3">N3</strain>
    </source>
</reference>
<sequence>MPVSELDAVLAELSAREPIFHCREYGTSREALLDMTADDFWEIGASGQIYSRSSVVETLLERYRAQEEDTFSCSEFRIRQLADDLYQISYLLQQPGRLTRRTTLWRKSDGKWKIVFHQGTLVS</sequence>
<evidence type="ECO:0000259" key="1">
    <source>
        <dbReference type="Pfam" id="PF14534"/>
    </source>
</evidence>
<dbReference type="Pfam" id="PF14534">
    <property type="entry name" value="DUF4440"/>
    <property type="match status" value="1"/>
</dbReference>
<dbReference type="Proteomes" id="UP000063429">
    <property type="component" value="Chromosome"/>
</dbReference>
<accession>A0ABM5V4F3</accession>
<dbReference type="EMBL" id="CP011409">
    <property type="protein sequence ID" value="AKZ64484.1"/>
    <property type="molecule type" value="Genomic_DNA"/>
</dbReference>
<proteinExistence type="predicted"/>
<dbReference type="Gene3D" id="3.10.450.50">
    <property type="match status" value="1"/>
</dbReference>
<name>A0ABM5V4F3_9BURK</name>
<evidence type="ECO:0000313" key="2">
    <source>
        <dbReference type="EMBL" id="AKZ64484.1"/>
    </source>
</evidence>
<gene>
    <name evidence="2" type="ORF">F506_19105</name>
</gene>
<dbReference type="SUPFAM" id="SSF54427">
    <property type="entry name" value="NTF2-like"/>
    <property type="match status" value="1"/>
</dbReference>
<feature type="domain" description="DUF4440" evidence="1">
    <location>
        <begin position="29"/>
        <end position="114"/>
    </location>
</feature>
<dbReference type="InterPro" id="IPR032710">
    <property type="entry name" value="NTF2-like_dom_sf"/>
</dbReference>
<organism evidence="2 3">
    <name type="scientific">Herbaspirillum hiltneri N3</name>
    <dbReference type="NCBI Taxonomy" id="1262470"/>
    <lineage>
        <taxon>Bacteria</taxon>
        <taxon>Pseudomonadati</taxon>
        <taxon>Pseudomonadota</taxon>
        <taxon>Betaproteobacteria</taxon>
        <taxon>Burkholderiales</taxon>
        <taxon>Oxalobacteraceae</taxon>
        <taxon>Herbaspirillum</taxon>
    </lineage>
</organism>
<evidence type="ECO:0000313" key="3">
    <source>
        <dbReference type="Proteomes" id="UP000063429"/>
    </source>
</evidence>
<dbReference type="RefSeq" id="WP_053200047.1">
    <property type="nucleotide sequence ID" value="NZ_CP011409.1"/>
</dbReference>